<organism evidence="3">
    <name type="scientific">Chromera velia CCMP2878</name>
    <dbReference type="NCBI Taxonomy" id="1169474"/>
    <lineage>
        <taxon>Eukaryota</taxon>
        <taxon>Sar</taxon>
        <taxon>Alveolata</taxon>
        <taxon>Colpodellida</taxon>
        <taxon>Chromeraceae</taxon>
        <taxon>Chromera</taxon>
    </lineage>
</organism>
<feature type="compositionally biased region" description="Acidic residues" evidence="1">
    <location>
        <begin position="51"/>
        <end position="65"/>
    </location>
</feature>
<feature type="compositionally biased region" description="Basic and acidic residues" evidence="1">
    <location>
        <begin position="92"/>
        <end position="124"/>
    </location>
</feature>
<sequence length="813" mass="89952">MRGRDSELHGAGTVLPSSRFSLAGASEVAKRIVSDGRGKEAKFDPAGAEVEGVDEDEAEQEDEAPSTDQPASSSTHASAGSAPQLAPADRAGCGEKEKERQTGGEREQGGQETERGDRGTERGPGETAGGGRAPEESNDGPTEGWEEGWAFWDQIDLAQHAVDDLRIPTERVLPGKFRSRWAQMFSKLIEMTRSTDGRTAERAWKAVIYFPSLFWRKAERGGAYSDKQTAGRISNFWKGRFEELVTDLRADVVFQGKKRREKVMNRSRRGGKAAAKRELELKEAAVEALIQQGALLKAAARLSSFGVAKADEETYRKLKDMYPSRATPFQVRRHGHAMPPLEVAAESLLKAVRTAPKGLAQGVTGWRYEHLSFLLPPDGTAARGRQAAVLSMGQDLVAGKAPPEVLDLLACGRCFALRKNVDGSKIRPITVGDVVRRWITRAVLLKKGEQIEKHLGVRQYAVRTADGCARLYHMVRTALQLDKSAVFLRLDAQNAFNTADRQQIMDEVYTHFPEIYTFLMFFYGSPTPTFFQKDTGETKVIFLEEGVQQGDVMGPALFCIGLKPVLDRLSDRLREQHRSKSTFIGAFMDDVGLIFPSGGLSRAWAAAEEEFRSFNLKLNLGKDKSLAFSPAWVEIERCPETSRAGLELSKDGFKLGGGAIGKWEYEKKHFEEVRDEAVGLASKVANYHDPQGGWLLFRFCILPKLGFLLRLMADAIAISMWQAADDMLLKKCTRGLGIAENEWTLHQTVQASLPLSQGGLGIHRYSLMQKCALVGCYASCLADVLKRLLVQGYANNPDEMWKKVSREGWSQKA</sequence>
<feature type="domain" description="Reverse transcriptase" evidence="2">
    <location>
        <begin position="424"/>
        <end position="624"/>
    </location>
</feature>
<dbReference type="InterPro" id="IPR043502">
    <property type="entry name" value="DNA/RNA_pol_sf"/>
</dbReference>
<dbReference type="Pfam" id="PF00078">
    <property type="entry name" value="RVT_1"/>
    <property type="match status" value="1"/>
</dbReference>
<dbReference type="InterPro" id="IPR000477">
    <property type="entry name" value="RT_dom"/>
</dbReference>
<dbReference type="PANTHER" id="PTHR48462:SF1">
    <property type="entry name" value="PROTEIN, PUTATIVE-RELATED"/>
    <property type="match status" value="1"/>
</dbReference>
<feature type="compositionally biased region" description="Basic and acidic residues" evidence="1">
    <location>
        <begin position="28"/>
        <end position="43"/>
    </location>
</feature>
<dbReference type="EMBL" id="CDMZ01005118">
    <property type="protein sequence ID" value="CEM52002.1"/>
    <property type="molecule type" value="Genomic_DNA"/>
</dbReference>
<evidence type="ECO:0000259" key="2">
    <source>
        <dbReference type="Pfam" id="PF00078"/>
    </source>
</evidence>
<dbReference type="VEuPathDB" id="CryptoDB:Cvel_35917"/>
<accession>A0A0G4I4T6</accession>
<evidence type="ECO:0000256" key="1">
    <source>
        <dbReference type="SAM" id="MobiDB-lite"/>
    </source>
</evidence>
<reference evidence="3" key="1">
    <citation type="submission" date="2014-11" db="EMBL/GenBank/DDBJ databases">
        <authorList>
            <person name="Otto D Thomas"/>
            <person name="Naeem Raeece"/>
        </authorList>
    </citation>
    <scope>NUCLEOTIDE SEQUENCE</scope>
</reference>
<feature type="compositionally biased region" description="Low complexity" evidence="1">
    <location>
        <begin position="71"/>
        <end position="82"/>
    </location>
</feature>
<dbReference type="AlphaFoldDB" id="A0A0G4I4T6"/>
<evidence type="ECO:0000313" key="3">
    <source>
        <dbReference type="EMBL" id="CEM52002.1"/>
    </source>
</evidence>
<dbReference type="SUPFAM" id="SSF56672">
    <property type="entry name" value="DNA/RNA polymerases"/>
    <property type="match status" value="1"/>
</dbReference>
<feature type="region of interest" description="Disordered" evidence="1">
    <location>
        <begin position="1"/>
        <end position="146"/>
    </location>
</feature>
<dbReference type="PhylomeDB" id="A0A0G4I4T6"/>
<protein>
    <recommendedName>
        <fullName evidence="2">Reverse transcriptase domain-containing protein</fullName>
    </recommendedName>
</protein>
<dbReference type="PANTHER" id="PTHR48462">
    <property type="entry name" value="PROTEIN, PUTATIVE-RELATED"/>
    <property type="match status" value="1"/>
</dbReference>
<name>A0A0G4I4T6_9ALVE</name>
<gene>
    <name evidence="3" type="ORF">Cvel_35917</name>
</gene>
<proteinExistence type="predicted"/>